<evidence type="ECO:0000256" key="1">
    <source>
        <dbReference type="ARBA" id="ARBA00022723"/>
    </source>
</evidence>
<dbReference type="InterPro" id="IPR017900">
    <property type="entry name" value="4Fe4S_Fe_S_CS"/>
</dbReference>
<name>A0A0S7Y6B8_UNCSA</name>
<comment type="caution">
    <text evidence="5">The sequence shown here is derived from an EMBL/GenBank/DDBJ whole genome shotgun (WGS) entry which is preliminary data.</text>
</comment>
<dbReference type="Proteomes" id="UP000051861">
    <property type="component" value="Unassembled WGS sequence"/>
</dbReference>
<dbReference type="EMBL" id="LIZX01000001">
    <property type="protein sequence ID" value="KPJ70321.1"/>
    <property type="molecule type" value="Genomic_DNA"/>
</dbReference>
<dbReference type="InterPro" id="IPR017896">
    <property type="entry name" value="4Fe4S_Fe-S-bd"/>
</dbReference>
<dbReference type="PROSITE" id="PS51379">
    <property type="entry name" value="4FE4S_FER_2"/>
    <property type="match status" value="2"/>
</dbReference>
<dbReference type="PANTHER" id="PTHR40447">
    <property type="entry name" value="ANAEROBIC SULFITE REDUCTASE SUBUNIT A"/>
    <property type="match status" value="1"/>
</dbReference>
<dbReference type="SUPFAM" id="SSF54862">
    <property type="entry name" value="4Fe-4S ferredoxins"/>
    <property type="match status" value="1"/>
</dbReference>
<evidence type="ECO:0000259" key="4">
    <source>
        <dbReference type="PROSITE" id="PS51379"/>
    </source>
</evidence>
<dbReference type="PANTHER" id="PTHR40447:SF1">
    <property type="entry name" value="ANAEROBIC SULFITE REDUCTASE SUBUNIT A"/>
    <property type="match status" value="1"/>
</dbReference>
<dbReference type="GO" id="GO:0046872">
    <property type="term" value="F:metal ion binding"/>
    <property type="evidence" value="ECO:0007669"/>
    <property type="project" value="UniProtKB-KW"/>
</dbReference>
<gene>
    <name evidence="5" type="ORF">AMJ44_00040</name>
</gene>
<proteinExistence type="predicted"/>
<reference evidence="5 6" key="1">
    <citation type="journal article" date="2015" name="Microbiome">
        <title>Genomic resolution of linkages in carbon, nitrogen, and sulfur cycling among widespread estuary sediment bacteria.</title>
        <authorList>
            <person name="Baker B.J."/>
            <person name="Lazar C.S."/>
            <person name="Teske A.P."/>
            <person name="Dick G.J."/>
        </authorList>
    </citation>
    <scope>NUCLEOTIDE SEQUENCE [LARGE SCALE GENOMIC DNA]</scope>
    <source>
        <strain evidence="5">DG_54_3</strain>
    </source>
</reference>
<evidence type="ECO:0000256" key="3">
    <source>
        <dbReference type="ARBA" id="ARBA00023014"/>
    </source>
</evidence>
<dbReference type="Pfam" id="PF17179">
    <property type="entry name" value="Fer4_22"/>
    <property type="match status" value="1"/>
</dbReference>
<keyword evidence="3" id="KW-0411">Iron-sulfur</keyword>
<keyword evidence="1" id="KW-0479">Metal-binding</keyword>
<keyword evidence="2" id="KW-0408">Iron</keyword>
<feature type="domain" description="4Fe-4S ferredoxin-type" evidence="4">
    <location>
        <begin position="302"/>
        <end position="331"/>
    </location>
</feature>
<evidence type="ECO:0000256" key="2">
    <source>
        <dbReference type="ARBA" id="ARBA00023004"/>
    </source>
</evidence>
<dbReference type="AlphaFoldDB" id="A0A0S7Y6B8"/>
<organism evidence="5 6">
    <name type="scientific">candidate division WOR-1 bacterium DG_54_3</name>
    <dbReference type="NCBI Taxonomy" id="1703775"/>
    <lineage>
        <taxon>Bacteria</taxon>
        <taxon>Bacillati</taxon>
        <taxon>Saganbacteria</taxon>
    </lineage>
</organism>
<sequence>MRIIKLKKDNLFPFLEIISKKADLWAPVKKGDKYVFNIVDDFSQIEMNANRTILPPRKIFLPPEFSMFNVSEESYKEDFSHITKKILFGIHPCDIHGLLILDNFYKQAYLDPYYLEARKNTLILGLSCWPDEYCFARSTNTHIIEEGFDLFFTDLTDFFLVWIGSSQGDDLIRLKPELFDEKLTDNDIKTYISWQIERDKAYKWDINFVALPDLVELKYRDPLWEKLGDACLACGSCTNVCPTCSCYNIMDKQFLGGKDGKIMRHWDACTLEEYSEVASGENFRKKRLDRLKLWYTHKLQAFISKYGKPSCVGCGRCIVTCPVDINVRTVGKALLGEEEDAFWIRFNKEVTK</sequence>
<accession>A0A0S7Y6B8</accession>
<dbReference type="PROSITE" id="PS00198">
    <property type="entry name" value="4FE4S_FER_1"/>
    <property type="match status" value="2"/>
</dbReference>
<dbReference type="GO" id="GO:0051536">
    <property type="term" value="F:iron-sulfur cluster binding"/>
    <property type="evidence" value="ECO:0007669"/>
    <property type="project" value="UniProtKB-KW"/>
</dbReference>
<feature type="domain" description="4Fe-4S ferredoxin-type" evidence="4">
    <location>
        <begin position="220"/>
        <end position="252"/>
    </location>
</feature>
<evidence type="ECO:0000313" key="5">
    <source>
        <dbReference type="EMBL" id="KPJ70321.1"/>
    </source>
</evidence>
<protein>
    <recommendedName>
        <fullName evidence="4">4Fe-4S ferredoxin-type domain-containing protein</fullName>
    </recommendedName>
</protein>
<dbReference type="Gene3D" id="1.10.1060.10">
    <property type="entry name" value="Alpha-helical ferredoxin"/>
    <property type="match status" value="1"/>
</dbReference>
<dbReference type="InterPro" id="IPR009051">
    <property type="entry name" value="Helical_ferredxn"/>
</dbReference>
<evidence type="ECO:0000313" key="6">
    <source>
        <dbReference type="Proteomes" id="UP000051861"/>
    </source>
</evidence>